<evidence type="ECO:0000259" key="1">
    <source>
        <dbReference type="SMART" id="SM00860"/>
    </source>
</evidence>
<evidence type="ECO:0000313" key="3">
    <source>
        <dbReference type="Proteomes" id="UP000070258"/>
    </source>
</evidence>
<name>A0A138A0T7_9ACTN</name>
<dbReference type="Proteomes" id="UP000070258">
    <property type="component" value="Unassembled WGS sequence"/>
</dbReference>
<evidence type="ECO:0000313" key="2">
    <source>
        <dbReference type="EMBL" id="KXP04043.1"/>
    </source>
</evidence>
<feature type="domain" description="Knr4/Smi1-like" evidence="1">
    <location>
        <begin position="40"/>
        <end position="170"/>
    </location>
</feature>
<feature type="domain" description="Knr4/Smi1-like" evidence="1">
    <location>
        <begin position="219"/>
        <end position="365"/>
    </location>
</feature>
<gene>
    <name evidence="2" type="ORF">AXK60_20090</name>
</gene>
<proteinExistence type="predicted"/>
<comment type="caution">
    <text evidence="2">The sequence shown here is derived from an EMBL/GenBank/DDBJ whole genome shotgun (WGS) entry which is preliminary data.</text>
</comment>
<dbReference type="OrthoDB" id="458118at2"/>
<dbReference type="RefSeq" id="WP_139058122.1">
    <property type="nucleotide sequence ID" value="NZ_LSRF01000058.1"/>
</dbReference>
<sequence length="387" mass="42823">MNTDVGVARWRELIDAFVVQQERLVRIHPDLYEMTRPNPGATEEQLLAAEERLGQPIPNQYREFLTVANGWKDWSQSNTLLSCDEIGAGVLSADEFSVMIAGDPREWHGYDEWTQITRAQDSYWTAYLLMRDSQGEPAGSVHLWPGDAITGSFENYLVDELATLTEWLDREELGPWGRVWGGDSTPPTMQAIVAKYAELRREIEAMAVDGTIAGQPNPPATQESIDALESRLGHPLHPEHAELLLTADGWPGIPYLLSTHEIIDGSRWRASLVERDNRDRQALSEKERAFAQFGVSVPPAPDRPSAGEVAAASGVTPFAAWGPCAIGVDPVDGFVRWLPFDSKYGDDPSDITTRSAGTVRAYLLDEIDQLNTRVEGLRSVRGGPSDT</sequence>
<dbReference type="Gene3D" id="3.40.1580.10">
    <property type="entry name" value="SMI1/KNR4-like"/>
    <property type="match status" value="1"/>
</dbReference>
<reference evidence="3" key="1">
    <citation type="submission" date="2016-02" db="EMBL/GenBank/DDBJ databases">
        <authorList>
            <person name="Wen L."/>
            <person name="He K."/>
            <person name="Yang H."/>
        </authorList>
    </citation>
    <scope>NUCLEOTIDE SEQUENCE [LARGE SCALE GENOMIC DNA]</scope>
    <source>
        <strain evidence="3">JCM 15929</strain>
    </source>
</reference>
<dbReference type="SUPFAM" id="SSF160631">
    <property type="entry name" value="SMI1/KNR4-like"/>
    <property type="match status" value="2"/>
</dbReference>
<dbReference type="Pfam" id="PF09346">
    <property type="entry name" value="SMI1_KNR4"/>
    <property type="match status" value="1"/>
</dbReference>
<dbReference type="EMBL" id="LSRF01000058">
    <property type="protein sequence ID" value="KXP04043.1"/>
    <property type="molecule type" value="Genomic_DNA"/>
</dbReference>
<accession>A0A138A0T7</accession>
<dbReference type="InterPro" id="IPR018958">
    <property type="entry name" value="Knr4/Smi1-like_dom"/>
</dbReference>
<dbReference type="AlphaFoldDB" id="A0A138A0T7"/>
<dbReference type="STRING" id="239498.AXK60_20090"/>
<organism evidence="2 3">
    <name type="scientific">Tsukamurella pseudospumae</name>
    <dbReference type="NCBI Taxonomy" id="239498"/>
    <lineage>
        <taxon>Bacteria</taxon>
        <taxon>Bacillati</taxon>
        <taxon>Actinomycetota</taxon>
        <taxon>Actinomycetes</taxon>
        <taxon>Mycobacteriales</taxon>
        <taxon>Tsukamurellaceae</taxon>
        <taxon>Tsukamurella</taxon>
    </lineage>
</organism>
<dbReference type="InterPro" id="IPR037883">
    <property type="entry name" value="Knr4/Smi1-like_sf"/>
</dbReference>
<dbReference type="SMART" id="SM00860">
    <property type="entry name" value="SMI1_KNR4"/>
    <property type="match status" value="2"/>
</dbReference>
<protein>
    <recommendedName>
        <fullName evidence="1">Knr4/Smi1-like domain-containing protein</fullName>
    </recommendedName>
</protein>